<dbReference type="EMBL" id="QVQW01000002">
    <property type="protein sequence ID" value="RKU49149.1"/>
    <property type="molecule type" value="Genomic_DNA"/>
</dbReference>
<dbReference type="AlphaFoldDB" id="A0A420YMN8"/>
<dbReference type="InterPro" id="IPR055080">
    <property type="entry name" value="Gal80p-like_C"/>
</dbReference>
<name>A0A420YMN8_9PEZI</name>
<evidence type="ECO:0000259" key="1">
    <source>
        <dbReference type="Pfam" id="PF01408"/>
    </source>
</evidence>
<feature type="domain" description="Gal80p-like C-terminal" evidence="2">
    <location>
        <begin position="141"/>
        <end position="293"/>
    </location>
</feature>
<gene>
    <name evidence="3" type="ORF">DL546_008254</name>
</gene>
<dbReference type="InterPro" id="IPR000683">
    <property type="entry name" value="Gfo/Idh/MocA-like_OxRdtase_N"/>
</dbReference>
<evidence type="ECO:0000313" key="4">
    <source>
        <dbReference type="Proteomes" id="UP000275385"/>
    </source>
</evidence>
<feature type="domain" description="Gfo/Idh/MocA-like oxidoreductase N-terminal" evidence="1">
    <location>
        <begin position="4"/>
        <end position="134"/>
    </location>
</feature>
<organism evidence="3 4">
    <name type="scientific">Coniochaeta pulveracea</name>
    <dbReference type="NCBI Taxonomy" id="177199"/>
    <lineage>
        <taxon>Eukaryota</taxon>
        <taxon>Fungi</taxon>
        <taxon>Dikarya</taxon>
        <taxon>Ascomycota</taxon>
        <taxon>Pezizomycotina</taxon>
        <taxon>Sordariomycetes</taxon>
        <taxon>Sordariomycetidae</taxon>
        <taxon>Coniochaetales</taxon>
        <taxon>Coniochaetaceae</taxon>
        <taxon>Coniochaeta</taxon>
    </lineage>
</organism>
<dbReference type="Proteomes" id="UP000275385">
    <property type="component" value="Unassembled WGS sequence"/>
</dbReference>
<dbReference type="SUPFAM" id="SSF55347">
    <property type="entry name" value="Glyceraldehyde-3-phosphate dehydrogenase-like, C-terminal domain"/>
    <property type="match status" value="1"/>
</dbReference>
<dbReference type="Pfam" id="PF01408">
    <property type="entry name" value="GFO_IDH_MocA"/>
    <property type="match status" value="1"/>
</dbReference>
<reference evidence="3 4" key="1">
    <citation type="submission" date="2018-08" db="EMBL/GenBank/DDBJ databases">
        <title>Draft genome of the lignicolous fungus Coniochaeta pulveracea.</title>
        <authorList>
            <person name="Borstlap C.J."/>
            <person name="De Witt R.N."/>
            <person name="Botha A."/>
            <person name="Volschenk H."/>
        </authorList>
    </citation>
    <scope>NUCLEOTIDE SEQUENCE [LARGE SCALE GENOMIC DNA]</scope>
    <source>
        <strain evidence="3 4">CAB683</strain>
    </source>
</reference>
<dbReference type="PANTHER" id="PTHR43708">
    <property type="entry name" value="CONSERVED EXPRESSED OXIDOREDUCTASE (EUROFUNG)"/>
    <property type="match status" value="1"/>
</dbReference>
<sequence>MAPIRTAIIGLSASAITSWAANAHLPYLLSPLGRSKYQIVALLNSSVPAAQAAISAFKLPPDTKAYGSPADLAADPDVDLVVCCVRVDLHYETIKPSIEAGKDVFVEWPLAQNTKVAGELAQLVQEKGGRSMIGLQGRLAPPVVKIKELIGSGRIGKVLSVEARAFGGTNDAVSVPRGLEYFLRKEVGGNIYTILFAHLYDLIQEAVGQAVDVHGHFQLQRPQSKIRNPKTGEVEATVISDVPDLITTVGTIQISPTVQEGAQVGFRLRRGPPFPGEPALVWTINGEKGEIRLVSQDGTAIQAMHADSVRIEVWDHETGKVEPVNWEWETWQKELPQVNARNIGALYDAFAEGKDGGYPTLEDALARHQQLDGILSSWKA</sequence>
<comment type="caution">
    <text evidence="3">The sequence shown here is derived from an EMBL/GenBank/DDBJ whole genome shotgun (WGS) entry which is preliminary data.</text>
</comment>
<dbReference type="Gene3D" id="3.30.360.10">
    <property type="entry name" value="Dihydrodipicolinate Reductase, domain 2"/>
    <property type="match status" value="1"/>
</dbReference>
<dbReference type="Gene3D" id="3.40.50.720">
    <property type="entry name" value="NAD(P)-binding Rossmann-like Domain"/>
    <property type="match status" value="1"/>
</dbReference>
<dbReference type="InterPro" id="IPR051317">
    <property type="entry name" value="Gfo/Idh/MocA_oxidoreduct"/>
</dbReference>
<keyword evidence="4" id="KW-1185">Reference proteome</keyword>
<dbReference type="SUPFAM" id="SSF51735">
    <property type="entry name" value="NAD(P)-binding Rossmann-fold domains"/>
    <property type="match status" value="1"/>
</dbReference>
<protein>
    <submittedName>
        <fullName evidence="3">Uncharacterized protein</fullName>
    </submittedName>
</protein>
<dbReference type="PANTHER" id="PTHR43708:SF1">
    <property type="entry name" value="GALACTOSE_LACTOSE METABOLISM REGULATORY PROTEIN GAL80"/>
    <property type="match status" value="1"/>
</dbReference>
<evidence type="ECO:0000259" key="2">
    <source>
        <dbReference type="Pfam" id="PF22685"/>
    </source>
</evidence>
<dbReference type="GO" id="GO:0000166">
    <property type="term" value="F:nucleotide binding"/>
    <property type="evidence" value="ECO:0007669"/>
    <property type="project" value="InterPro"/>
</dbReference>
<dbReference type="OrthoDB" id="446809at2759"/>
<dbReference type="Pfam" id="PF22685">
    <property type="entry name" value="Gal80p_C-like"/>
    <property type="match status" value="1"/>
</dbReference>
<dbReference type="InterPro" id="IPR036291">
    <property type="entry name" value="NAD(P)-bd_dom_sf"/>
</dbReference>
<proteinExistence type="predicted"/>
<dbReference type="STRING" id="177199.A0A420YMN8"/>
<accession>A0A420YMN8</accession>
<evidence type="ECO:0000313" key="3">
    <source>
        <dbReference type="EMBL" id="RKU49149.1"/>
    </source>
</evidence>